<dbReference type="AlphaFoldDB" id="A0A0E9WEM6"/>
<proteinExistence type="predicted"/>
<name>A0A0E9WEM6_ANGAN</name>
<sequence>MNTKYGNKPFLSSSITLKTIVSHENKNLCSHGYNDVLLVQPHPYSPDKLLPRIFLGKKALFKESF</sequence>
<evidence type="ECO:0000313" key="1">
    <source>
        <dbReference type="EMBL" id="JAH88792.1"/>
    </source>
</evidence>
<reference evidence="1" key="2">
    <citation type="journal article" date="2015" name="Fish Shellfish Immunol.">
        <title>Early steps in the European eel (Anguilla anguilla)-Vibrio vulnificus interaction in the gills: Role of the RtxA13 toxin.</title>
        <authorList>
            <person name="Callol A."/>
            <person name="Pajuelo D."/>
            <person name="Ebbesson L."/>
            <person name="Teles M."/>
            <person name="MacKenzie S."/>
            <person name="Amaro C."/>
        </authorList>
    </citation>
    <scope>NUCLEOTIDE SEQUENCE</scope>
</reference>
<protein>
    <submittedName>
        <fullName evidence="1">Uncharacterized protein</fullName>
    </submittedName>
</protein>
<organism evidence="1">
    <name type="scientific">Anguilla anguilla</name>
    <name type="common">European freshwater eel</name>
    <name type="synonym">Muraena anguilla</name>
    <dbReference type="NCBI Taxonomy" id="7936"/>
    <lineage>
        <taxon>Eukaryota</taxon>
        <taxon>Metazoa</taxon>
        <taxon>Chordata</taxon>
        <taxon>Craniata</taxon>
        <taxon>Vertebrata</taxon>
        <taxon>Euteleostomi</taxon>
        <taxon>Actinopterygii</taxon>
        <taxon>Neopterygii</taxon>
        <taxon>Teleostei</taxon>
        <taxon>Anguilliformes</taxon>
        <taxon>Anguillidae</taxon>
        <taxon>Anguilla</taxon>
    </lineage>
</organism>
<reference evidence="1" key="1">
    <citation type="submission" date="2014-11" db="EMBL/GenBank/DDBJ databases">
        <authorList>
            <person name="Amaro Gonzalez C."/>
        </authorList>
    </citation>
    <scope>NUCLEOTIDE SEQUENCE</scope>
</reference>
<dbReference type="EMBL" id="GBXM01019785">
    <property type="protein sequence ID" value="JAH88792.1"/>
    <property type="molecule type" value="Transcribed_RNA"/>
</dbReference>
<accession>A0A0E9WEM6</accession>